<accession>A0A2H1VKN2</accession>
<reference evidence="1" key="1">
    <citation type="submission" date="2016-07" db="EMBL/GenBank/DDBJ databases">
        <authorList>
            <person name="Bretaudeau A."/>
        </authorList>
    </citation>
    <scope>NUCLEOTIDE SEQUENCE</scope>
    <source>
        <strain evidence="1">Rice</strain>
        <tissue evidence="1">Whole body</tissue>
    </source>
</reference>
<protein>
    <submittedName>
        <fullName evidence="1">SFRICE_026782</fullName>
    </submittedName>
</protein>
<sequence>MSRLDRSDTTTSQETNVKQRLRFVLLCELGYRRPNYPPNLPNQLLTAKMTGNALVSPMVFQVSMGEDDCLLSGFSVVRTHGIVDSRAVTGCHVFNVDQINGLLVYLIWINKPHFSLKFTVASTFGVVDLYIIRLHDWCGGWATSCRATGSGVDSRTEQFFLSSSSLSSAYKWPLLTKAYFHTEKV</sequence>
<proteinExistence type="predicted"/>
<dbReference type="AlphaFoldDB" id="A0A2H1VKN2"/>
<gene>
    <name evidence="1" type="ORF">SFRICE_026782</name>
</gene>
<name>A0A2H1VKN2_SPOFR</name>
<organism evidence="1">
    <name type="scientific">Spodoptera frugiperda</name>
    <name type="common">Fall armyworm</name>
    <dbReference type="NCBI Taxonomy" id="7108"/>
    <lineage>
        <taxon>Eukaryota</taxon>
        <taxon>Metazoa</taxon>
        <taxon>Ecdysozoa</taxon>
        <taxon>Arthropoda</taxon>
        <taxon>Hexapoda</taxon>
        <taxon>Insecta</taxon>
        <taxon>Pterygota</taxon>
        <taxon>Neoptera</taxon>
        <taxon>Endopterygota</taxon>
        <taxon>Lepidoptera</taxon>
        <taxon>Glossata</taxon>
        <taxon>Ditrysia</taxon>
        <taxon>Noctuoidea</taxon>
        <taxon>Noctuidae</taxon>
        <taxon>Amphipyrinae</taxon>
        <taxon>Spodoptera</taxon>
    </lineage>
</organism>
<dbReference type="EMBL" id="ODYU01002838">
    <property type="protein sequence ID" value="SOQ40814.1"/>
    <property type="molecule type" value="Genomic_DNA"/>
</dbReference>
<evidence type="ECO:0000313" key="1">
    <source>
        <dbReference type="EMBL" id="SOQ40814.1"/>
    </source>
</evidence>